<evidence type="ECO:0008006" key="5">
    <source>
        <dbReference type="Google" id="ProtNLM"/>
    </source>
</evidence>
<keyword evidence="2" id="KW-0472">Membrane</keyword>
<comment type="caution">
    <text evidence="3">The sequence shown here is derived from an EMBL/GenBank/DDBJ whole genome shotgun (WGS) entry which is preliminary data.</text>
</comment>
<keyword evidence="2" id="KW-1133">Transmembrane helix</keyword>
<reference evidence="3 4" key="1">
    <citation type="journal article" date="2018" name="MBio">
        <title>Comparative Genomics Reveals the Core Gene Toolbox for the Fungus-Insect Symbiosis.</title>
        <authorList>
            <person name="Wang Y."/>
            <person name="Stata M."/>
            <person name="Wang W."/>
            <person name="Stajich J.E."/>
            <person name="White M.M."/>
            <person name="Moncalvo J.M."/>
        </authorList>
    </citation>
    <scope>NUCLEOTIDE SEQUENCE [LARGE SCALE GENOMIC DNA]</scope>
    <source>
        <strain evidence="3 4">SWE-8-4</strain>
    </source>
</reference>
<gene>
    <name evidence="3" type="ORF">BB561_002283</name>
</gene>
<dbReference type="OrthoDB" id="5547787at2759"/>
<name>A0A2T9YR00_9FUNG</name>
<feature type="transmembrane region" description="Helical" evidence="2">
    <location>
        <begin position="92"/>
        <end position="119"/>
    </location>
</feature>
<feature type="transmembrane region" description="Helical" evidence="2">
    <location>
        <begin position="50"/>
        <end position="71"/>
    </location>
</feature>
<proteinExistence type="predicted"/>
<dbReference type="EMBL" id="MBFR01000075">
    <property type="protein sequence ID" value="PVU94752.1"/>
    <property type="molecule type" value="Genomic_DNA"/>
</dbReference>
<dbReference type="AlphaFoldDB" id="A0A2T9YR00"/>
<evidence type="ECO:0000313" key="4">
    <source>
        <dbReference type="Proteomes" id="UP000245383"/>
    </source>
</evidence>
<evidence type="ECO:0000256" key="1">
    <source>
        <dbReference type="SAM" id="MobiDB-lite"/>
    </source>
</evidence>
<protein>
    <recommendedName>
        <fullName evidence="5">Transmembrane protein 242</fullName>
    </recommendedName>
</protein>
<feature type="compositionally biased region" description="Polar residues" evidence="1">
    <location>
        <begin position="1"/>
        <end position="23"/>
    </location>
</feature>
<evidence type="ECO:0000256" key="2">
    <source>
        <dbReference type="SAM" id="Phobius"/>
    </source>
</evidence>
<dbReference type="Proteomes" id="UP000245383">
    <property type="component" value="Unassembled WGS sequence"/>
</dbReference>
<sequence>MPQNQQNPASANMNSQEQPNVESLNKPEPTLAEQLEGFNEIFEKSKPRPFVFVSICAALFASTSLLSIYIGRNRGIKAVGDAQAIRGDPMRLAVKAFGYATLATVSIFGAGLTATTLYLNSIGVNSVPQFTIFMKSKFSSVLTPIEERTNFDPELDKQLANFQSWDKSFSIDDDSESKS</sequence>
<feature type="region of interest" description="Disordered" evidence="1">
    <location>
        <begin position="1"/>
        <end position="24"/>
    </location>
</feature>
<keyword evidence="4" id="KW-1185">Reference proteome</keyword>
<keyword evidence="2" id="KW-0812">Transmembrane</keyword>
<organism evidence="3 4">
    <name type="scientific">Smittium simulii</name>
    <dbReference type="NCBI Taxonomy" id="133385"/>
    <lineage>
        <taxon>Eukaryota</taxon>
        <taxon>Fungi</taxon>
        <taxon>Fungi incertae sedis</taxon>
        <taxon>Zoopagomycota</taxon>
        <taxon>Kickxellomycotina</taxon>
        <taxon>Harpellomycetes</taxon>
        <taxon>Harpellales</taxon>
        <taxon>Legeriomycetaceae</taxon>
        <taxon>Smittium</taxon>
    </lineage>
</organism>
<evidence type="ECO:0000313" key="3">
    <source>
        <dbReference type="EMBL" id="PVU94752.1"/>
    </source>
</evidence>
<accession>A0A2T9YR00</accession>